<evidence type="ECO:0000313" key="3">
    <source>
        <dbReference type="Proteomes" id="UP000480425"/>
    </source>
</evidence>
<proteinExistence type="predicted"/>
<feature type="chain" id="PRO_5026313928" description="Carboxypeptidase-like regulatory domain-containing protein" evidence="1">
    <location>
        <begin position="21"/>
        <end position="674"/>
    </location>
</feature>
<dbReference type="RefSeq" id="WP_153126163.1">
    <property type="nucleotide sequence ID" value="NZ_VZCB01000101.1"/>
</dbReference>
<dbReference type="EMBL" id="VZCB01000101">
    <property type="protein sequence ID" value="MQN82312.1"/>
    <property type="molecule type" value="Genomic_DNA"/>
</dbReference>
<accession>A0A6G1U416</accession>
<organism evidence="2 3">
    <name type="scientific">Segatella copri</name>
    <dbReference type="NCBI Taxonomy" id="165179"/>
    <lineage>
        <taxon>Bacteria</taxon>
        <taxon>Pseudomonadati</taxon>
        <taxon>Bacteroidota</taxon>
        <taxon>Bacteroidia</taxon>
        <taxon>Bacteroidales</taxon>
        <taxon>Prevotellaceae</taxon>
        <taxon>Segatella</taxon>
    </lineage>
</organism>
<comment type="caution">
    <text evidence="2">The sequence shown here is derived from an EMBL/GenBank/DDBJ whole genome shotgun (WGS) entry which is preliminary data.</text>
</comment>
<keyword evidence="1" id="KW-0732">Signal</keyword>
<evidence type="ECO:0008006" key="4">
    <source>
        <dbReference type="Google" id="ProtNLM"/>
    </source>
</evidence>
<evidence type="ECO:0000256" key="1">
    <source>
        <dbReference type="SAM" id="SignalP"/>
    </source>
</evidence>
<dbReference type="OrthoDB" id="983143at2"/>
<gene>
    <name evidence="2" type="ORF">F7D73_15480</name>
</gene>
<name>A0A6G1U416_9BACT</name>
<reference evidence="2 3" key="1">
    <citation type="submission" date="2019-09" db="EMBL/GenBank/DDBJ databases">
        <title>Distinct polysaccharide growth profiles of human intestinal Prevotella copri isolates.</title>
        <authorList>
            <person name="Fehlner-Peach H."/>
            <person name="Magnabosco C."/>
            <person name="Raghavan V."/>
            <person name="Scher J.U."/>
            <person name="Tett A."/>
            <person name="Cox L.M."/>
            <person name="Gottsegen C."/>
            <person name="Watters A."/>
            <person name="Wiltshire- Gordon J.D."/>
            <person name="Segata N."/>
            <person name="Bonneau R."/>
            <person name="Littman D.R."/>
        </authorList>
    </citation>
    <scope>NUCLEOTIDE SEQUENCE [LARGE SCALE GENOMIC DNA]</scope>
    <source>
        <strain evidence="3">iA622</strain>
    </source>
</reference>
<dbReference type="Pfam" id="PF18939">
    <property type="entry name" value="DUF5686"/>
    <property type="match status" value="2"/>
</dbReference>
<dbReference type="AlphaFoldDB" id="A0A6G1U416"/>
<evidence type="ECO:0000313" key="2">
    <source>
        <dbReference type="EMBL" id="MQN82312.1"/>
    </source>
</evidence>
<protein>
    <recommendedName>
        <fullName evidence="4">Carboxypeptidase-like regulatory domain-containing protein</fullName>
    </recommendedName>
</protein>
<sequence length="674" mass="78707">MKKYLLCLLFFTLLPCWACARRSSPKDAYADSVMHLIFQYAQTVDTTGRAAHTSCAYTKFQLRTNRRNALLMLVPTMYAVAHGGGRKFISEYYNRMSHDANGQLINKRIFGISTIPHRSRTMEQALRYMTPNVYEENLFQENILSPFHRSNRMYYKYSVTPLPFGMAQVYAYPRIRNTQTVLTRAIVDSKTGKISMVDFEGEYDMTRFFISVKMGAEGFKSLVPKRCDMRANFRFLGNKIVGRYVTVYDLPDLQADSLKQLSDTAIMARVRPEELNLDEESLYQSYYKNIKDTLAHKENDFVKNVLWDMVGDNMLNRISQDFGKENQGYFKLSPIFNPLYMGYSERKGLVYKFDLRTQYAFDHNFLLSLQFKGGYSMRQHRFYFRLPFIFRYNNLHEGYLKAEMGNGNHITTNRVARKFVDMDTPTDTISNYEFKNDYLKITNHWRFNQHLAFEVGLVNHKRLAVNPTFYTSHGYPSSYKSSAPAIGIQWSPKGKRGPILTLDYERGIKGLFGSNIEYERVEMDAQSIFYSSRRRSYSLRVGTGFYTKKGDHWDFVDYTNFHDNNIPGGWNDDWSGEFELLSSQWYNASDYYARTNFTYEAPMLAVAWVPLIGRFIEKERLYISSLVVRHLHPYSELGYGVTTRLMTLGVFAAFHNASFDGIGCRFGFELFRNW</sequence>
<dbReference type="InterPro" id="IPR043741">
    <property type="entry name" value="DUF5686"/>
</dbReference>
<feature type="signal peptide" evidence="1">
    <location>
        <begin position="1"/>
        <end position="20"/>
    </location>
</feature>
<dbReference type="Proteomes" id="UP000480425">
    <property type="component" value="Unassembled WGS sequence"/>
</dbReference>